<name>A0ACB9ZEY8_9PEZI</name>
<evidence type="ECO:0000313" key="1">
    <source>
        <dbReference type="EMBL" id="KAI4870087.1"/>
    </source>
</evidence>
<keyword evidence="2" id="KW-1185">Reference proteome</keyword>
<evidence type="ECO:0000313" key="2">
    <source>
        <dbReference type="Proteomes" id="UP001497700"/>
    </source>
</evidence>
<protein>
    <submittedName>
        <fullName evidence="1">Uncharacterized protein</fullName>
    </submittedName>
</protein>
<proteinExistence type="predicted"/>
<reference evidence="1 2" key="1">
    <citation type="journal article" date="2022" name="New Phytol.">
        <title>Ecological generalism drives hyperdiversity of secondary metabolite gene clusters in xylarialean endophytes.</title>
        <authorList>
            <person name="Franco M.E.E."/>
            <person name="Wisecaver J.H."/>
            <person name="Arnold A.E."/>
            <person name="Ju Y.M."/>
            <person name="Slot J.C."/>
            <person name="Ahrendt S."/>
            <person name="Moore L.P."/>
            <person name="Eastman K.E."/>
            <person name="Scott K."/>
            <person name="Konkel Z."/>
            <person name="Mondo S.J."/>
            <person name="Kuo A."/>
            <person name="Hayes R.D."/>
            <person name="Haridas S."/>
            <person name="Andreopoulos B."/>
            <person name="Riley R."/>
            <person name="LaButti K."/>
            <person name="Pangilinan J."/>
            <person name="Lipzen A."/>
            <person name="Amirebrahimi M."/>
            <person name="Yan J."/>
            <person name="Adam C."/>
            <person name="Keymanesh K."/>
            <person name="Ng V."/>
            <person name="Louie K."/>
            <person name="Northen T."/>
            <person name="Drula E."/>
            <person name="Henrissat B."/>
            <person name="Hsieh H.M."/>
            <person name="Youens-Clark K."/>
            <person name="Lutzoni F."/>
            <person name="Miadlikowska J."/>
            <person name="Eastwood D.C."/>
            <person name="Hamelin R.C."/>
            <person name="Grigoriev I.V."/>
            <person name="U'Ren J.M."/>
        </authorList>
    </citation>
    <scope>NUCLEOTIDE SEQUENCE [LARGE SCALE GENOMIC DNA]</scope>
    <source>
        <strain evidence="1 2">CBS 119005</strain>
    </source>
</reference>
<sequence>MQTLICRAEESNFLLGQRRGVSNLANFALDLSWARAETDCALRGTRAYPSPPMSGSPPPPLPPKPNPEVGDRGQGGYQPASHDAYRPSSTIPGSEYRATPPQPPLPPPATGAPRSFHSEAPERMPYSYHRPEETMGRPISYPLQPGPMIPQPQYPLPPVVGPTMGPAPYAMPSNPPGVENPPFTSPKSQRKTKGHVASACVPCKRAHLRCDAQRPCSRCLSNGKEDSCVDVQHKKRGRPRLRDDNQPRFDTGRFPHPHPHPADPNTRRPVSLYSPISAVSSLYEDPLRRSQSYRILKSQPSDPGPHRYIERGSTADANIFPAPISIPSRAPEPVAFLTTDLEIARASRTFVEAVGSQSIAGRRLLDVVSPVERDRVIALQRYLQDEQGRKEPNYLPPIFGKQEAARVIEALPFSPESISRFQLDRQDYFTFIGADGQTRPYPIRIGLAKEDSIYFVVMLLMRSFPHPSPSPHAREFSYSFQPQPYAQLTPPSASFDPGRPRFGEPPRESAYTPRQPPTPALGSGLTPGVSPNISSYPTSAPARVEPQPGLSQHIPRSELSMARPPQQVELQLPPIRGQGQNQANPPGEAQGWQRDDRSGRVDIGGLIEKPDPSRRGR</sequence>
<dbReference type="Proteomes" id="UP001497700">
    <property type="component" value="Unassembled WGS sequence"/>
</dbReference>
<organism evidence="1 2">
    <name type="scientific">Hypoxylon rubiginosum</name>
    <dbReference type="NCBI Taxonomy" id="110542"/>
    <lineage>
        <taxon>Eukaryota</taxon>
        <taxon>Fungi</taxon>
        <taxon>Dikarya</taxon>
        <taxon>Ascomycota</taxon>
        <taxon>Pezizomycotina</taxon>
        <taxon>Sordariomycetes</taxon>
        <taxon>Xylariomycetidae</taxon>
        <taxon>Xylariales</taxon>
        <taxon>Hypoxylaceae</taxon>
        <taxon>Hypoxylon</taxon>
    </lineage>
</organism>
<gene>
    <name evidence="1" type="ORF">F4820DRAFT_320784</name>
</gene>
<accession>A0ACB9ZEY8</accession>
<dbReference type="EMBL" id="MU393426">
    <property type="protein sequence ID" value="KAI4870087.1"/>
    <property type="molecule type" value="Genomic_DNA"/>
</dbReference>
<comment type="caution">
    <text evidence="1">The sequence shown here is derived from an EMBL/GenBank/DDBJ whole genome shotgun (WGS) entry which is preliminary data.</text>
</comment>